<dbReference type="InterPro" id="IPR016181">
    <property type="entry name" value="Acyl_CoA_acyltransferase"/>
</dbReference>
<gene>
    <name evidence="2" type="ORF">A8L59_12215</name>
</gene>
<dbReference type="Gene3D" id="3.40.630.30">
    <property type="match status" value="1"/>
</dbReference>
<feature type="domain" description="N-acetyltransferase" evidence="1">
    <location>
        <begin position="4"/>
        <end position="156"/>
    </location>
</feature>
<dbReference type="Pfam" id="PF00583">
    <property type="entry name" value="Acetyltransf_1"/>
    <property type="match status" value="1"/>
</dbReference>
<reference evidence="2 3" key="1">
    <citation type="submission" date="2016-05" db="EMBL/GenBank/DDBJ databases">
        <authorList>
            <person name="Wang S."/>
            <person name="Zhu B."/>
        </authorList>
    </citation>
    <scope>NUCLEOTIDE SEQUENCE [LARGE SCALE GENOMIC DNA]</scope>
    <source>
        <strain evidence="2 3">CRS05-R5</strain>
    </source>
</reference>
<dbReference type="AlphaFoldDB" id="A0AAC9BTR3"/>
<dbReference type="GO" id="GO:0016747">
    <property type="term" value="F:acyltransferase activity, transferring groups other than amino-acyl groups"/>
    <property type="evidence" value="ECO:0007669"/>
    <property type="project" value="InterPro"/>
</dbReference>
<evidence type="ECO:0000313" key="3">
    <source>
        <dbReference type="Proteomes" id="UP000078142"/>
    </source>
</evidence>
<evidence type="ECO:0000259" key="1">
    <source>
        <dbReference type="PROSITE" id="PS51186"/>
    </source>
</evidence>
<dbReference type="Proteomes" id="UP000078142">
    <property type="component" value="Chromosome"/>
</dbReference>
<dbReference type="RefSeq" id="WP_064587414.1">
    <property type="nucleotide sequence ID" value="NZ_CP015852.1"/>
</dbReference>
<proteinExistence type="predicted"/>
<dbReference type="EMBL" id="CP015852">
    <property type="protein sequence ID" value="ANH98139.1"/>
    <property type="molecule type" value="Genomic_DNA"/>
</dbReference>
<dbReference type="SUPFAM" id="SSF55729">
    <property type="entry name" value="Acyl-CoA N-acyltransferases (Nat)"/>
    <property type="match status" value="1"/>
</dbReference>
<dbReference type="InterPro" id="IPR000182">
    <property type="entry name" value="GNAT_dom"/>
</dbReference>
<name>A0AAC9BTR3_9PSED</name>
<dbReference type="GeneID" id="93489150"/>
<dbReference type="CDD" id="cd04301">
    <property type="entry name" value="NAT_SF"/>
    <property type="match status" value="1"/>
</dbReference>
<dbReference type="PROSITE" id="PS51186">
    <property type="entry name" value="GNAT"/>
    <property type="match status" value="1"/>
</dbReference>
<organism evidence="2 3">
    <name type="scientific">Pseudomonas koreensis</name>
    <dbReference type="NCBI Taxonomy" id="198620"/>
    <lineage>
        <taxon>Bacteria</taxon>
        <taxon>Pseudomonadati</taxon>
        <taxon>Pseudomonadota</taxon>
        <taxon>Gammaproteobacteria</taxon>
        <taxon>Pseudomonadales</taxon>
        <taxon>Pseudomonadaceae</taxon>
        <taxon>Pseudomonas</taxon>
    </lineage>
</organism>
<sequence>MNPVILRRYRLSDAPAVSSLFREIYGDHYVQPHVYLPCMISQNHCDGRWHSLVALVDDNIRGHATLFRQAACHSSIAELALSVVHPDTRGQNVATLLGRQLLIHAQALDYRGVTIKQVTQHPYTQRMAAGLGFHSCGLLPDYVPSPFGGPGRETIVVGYCSIDGYRRPLPALAWPVACRELMQHLQSVFGVADKTPPWKGPKVHFEHASGRYDVLLKTLDENLLKQLGQLPAQWLTSIRLRLADGFAGALEDLAAVGFAFTGIVPDERSEGWLALFHRGYQPATLTLHCPHMQHLQAQALALAEMCRKQK</sequence>
<protein>
    <submittedName>
        <fullName evidence="2">GCN5 family acetyltransferase</fullName>
    </submittedName>
</protein>
<evidence type="ECO:0000313" key="2">
    <source>
        <dbReference type="EMBL" id="ANH98139.1"/>
    </source>
</evidence>
<accession>A0AAC9BTR3</accession>